<reference evidence="1" key="1">
    <citation type="submission" date="2023-03" db="EMBL/GenBank/DDBJ databases">
        <title>DFI Biobank Strains.</title>
        <authorList>
            <person name="Mostad J."/>
            <person name="Paddock L."/>
            <person name="Medina S."/>
            <person name="Waligurski E."/>
            <person name="Barat B."/>
            <person name="Smith R."/>
            <person name="Burgo V."/>
            <person name="Metcalfe C."/>
            <person name="Woodson C."/>
            <person name="Sundararajan A."/>
            <person name="Ramaswamy R."/>
            <person name="Lin H."/>
            <person name="Pamer E.G."/>
        </authorList>
    </citation>
    <scope>NUCLEOTIDE SEQUENCE</scope>
    <source>
        <strain evidence="1">DFI.9.5</strain>
    </source>
</reference>
<gene>
    <name evidence="1" type="ORF">PZH42_01260</name>
</gene>
<dbReference type="GO" id="GO:0006355">
    <property type="term" value="P:regulation of DNA-templated transcription"/>
    <property type="evidence" value="ECO:0007669"/>
    <property type="project" value="InterPro"/>
</dbReference>
<evidence type="ECO:0000313" key="1">
    <source>
        <dbReference type="EMBL" id="MDE8692724.1"/>
    </source>
</evidence>
<dbReference type="Gene3D" id="1.10.10.10">
    <property type="entry name" value="Winged helix-like DNA-binding domain superfamily/Winged helix DNA-binding domain"/>
    <property type="match status" value="1"/>
</dbReference>
<dbReference type="SUPFAM" id="SSF46894">
    <property type="entry name" value="C-terminal effector domain of the bipartite response regulators"/>
    <property type="match status" value="1"/>
</dbReference>
<dbReference type="EMBL" id="JARFID010000001">
    <property type="protein sequence ID" value="MDE8692724.1"/>
    <property type="molecule type" value="Genomic_DNA"/>
</dbReference>
<name>A0AAW6LYZ8_9BACE</name>
<proteinExistence type="predicted"/>
<organism evidence="1 2">
    <name type="scientific">Bacteroides cellulosilyticus</name>
    <dbReference type="NCBI Taxonomy" id="246787"/>
    <lineage>
        <taxon>Bacteria</taxon>
        <taxon>Pseudomonadati</taxon>
        <taxon>Bacteroidota</taxon>
        <taxon>Bacteroidia</taxon>
        <taxon>Bacteroidales</taxon>
        <taxon>Bacteroidaceae</taxon>
        <taxon>Bacteroides</taxon>
    </lineage>
</organism>
<protein>
    <recommendedName>
        <fullName evidence="3">HTH luxR-type domain-containing protein</fullName>
    </recommendedName>
</protein>
<accession>A0AAW6LYZ8</accession>
<dbReference type="Proteomes" id="UP001221924">
    <property type="component" value="Unassembled WGS sequence"/>
</dbReference>
<evidence type="ECO:0000313" key="2">
    <source>
        <dbReference type="Proteomes" id="UP001221924"/>
    </source>
</evidence>
<evidence type="ECO:0008006" key="3">
    <source>
        <dbReference type="Google" id="ProtNLM"/>
    </source>
</evidence>
<dbReference type="InterPro" id="IPR036388">
    <property type="entry name" value="WH-like_DNA-bd_sf"/>
</dbReference>
<dbReference type="InterPro" id="IPR016032">
    <property type="entry name" value="Sig_transdc_resp-reg_C-effctor"/>
</dbReference>
<dbReference type="AlphaFoldDB" id="A0AAW6LYZ8"/>
<dbReference type="GO" id="GO:0003677">
    <property type="term" value="F:DNA binding"/>
    <property type="evidence" value="ECO:0007669"/>
    <property type="project" value="InterPro"/>
</dbReference>
<dbReference type="RefSeq" id="WP_256141162.1">
    <property type="nucleotide sequence ID" value="NZ_JANFZY010000008.1"/>
</dbReference>
<sequence>MEIDKITLEREFLDKLLSLNYLNESDWAELESLVNLLQNDFTCKVRQNFPMLSRDDIHIILLMHIGMKNIEIARLLHILPRSFRMRRCRLKRKMGVDCDSLSEFIKKLFR</sequence>
<comment type="caution">
    <text evidence="1">The sequence shown here is derived from an EMBL/GenBank/DDBJ whole genome shotgun (WGS) entry which is preliminary data.</text>
</comment>